<keyword evidence="2" id="KW-0732">Signal</keyword>
<name>Q1MXG5_9ANNE</name>
<feature type="transmembrane region" description="Helical" evidence="1">
    <location>
        <begin position="101"/>
        <end position="120"/>
    </location>
</feature>
<accession>Q1MXG5</accession>
<gene>
    <name evidence="3" type="primary">Ejrup1</name>
</gene>
<evidence type="ECO:0000256" key="2">
    <source>
        <dbReference type="SAM" id="SignalP"/>
    </source>
</evidence>
<evidence type="ECO:0000313" key="3">
    <source>
        <dbReference type="EMBL" id="BAE93508.1"/>
    </source>
</evidence>
<sequence length="201" mass="21036">MKQQFHVAFFMLACVATIYLSPVSGQCQSAQCDLIISSTPGTLYVIGSYLPPGIYTVISLNVCIDLSSPFYIAVVLNVAGAVNIQALILINPSSVTIQGSVTVITLPTPLIIAPGCYLGYYTPGSVELPLLSSSIVPAPVGAPLVTVYVVALPLINLLNLLTIGGSISLTVCIPVQYYALPCLQLCPPLGSCTTYPFPLIG</sequence>
<evidence type="ECO:0000256" key="1">
    <source>
        <dbReference type="SAM" id="Phobius"/>
    </source>
</evidence>
<reference evidence="3" key="1">
    <citation type="journal article" date="2006" name="Dev. Dyn.">
        <title>Molecular approach to annelid regeneration: cDNA subtraction cloning reveals various novel genes that are upregulated during the large-scale regeneration of the oligochaete, Enchytraeus japonensis.</title>
        <authorList>
            <person name="Myohara M."/>
            <person name="Niva C.C."/>
            <person name="Lee J.M."/>
        </authorList>
    </citation>
    <scope>NUCLEOTIDE SEQUENCE</scope>
    <source>
        <tissue evidence="3">Artificially-cut body fragments</tissue>
    </source>
</reference>
<feature type="signal peptide" evidence="2">
    <location>
        <begin position="1"/>
        <end position="25"/>
    </location>
</feature>
<keyword evidence="1" id="KW-0812">Transmembrane</keyword>
<proteinExistence type="evidence at transcript level"/>
<organism evidence="3">
    <name type="scientific">Enchytraeus japonensis</name>
    <dbReference type="NCBI Taxonomy" id="228735"/>
    <lineage>
        <taxon>Eukaryota</taxon>
        <taxon>Metazoa</taxon>
        <taxon>Spiralia</taxon>
        <taxon>Lophotrochozoa</taxon>
        <taxon>Annelida</taxon>
        <taxon>Clitellata</taxon>
        <taxon>Oligochaeta</taxon>
        <taxon>Enchytraeida</taxon>
        <taxon>Enchytraeidae</taxon>
        <taxon>Enchytraeus</taxon>
    </lineage>
</organism>
<keyword evidence="1" id="KW-0472">Membrane</keyword>
<feature type="transmembrane region" description="Helical" evidence="1">
    <location>
        <begin position="70"/>
        <end position="89"/>
    </location>
</feature>
<protein>
    <submittedName>
        <fullName evidence="3">Regeneration-upregulated protein 1</fullName>
    </submittedName>
</protein>
<dbReference type="AlphaFoldDB" id="Q1MXG5"/>
<dbReference type="EMBL" id="AB109094">
    <property type="protein sequence ID" value="BAE93508.1"/>
    <property type="molecule type" value="mRNA"/>
</dbReference>
<keyword evidence="1" id="KW-1133">Transmembrane helix</keyword>
<feature type="chain" id="PRO_5004194710" evidence="2">
    <location>
        <begin position="26"/>
        <end position="201"/>
    </location>
</feature>